<dbReference type="eggNOG" id="COG0748">
    <property type="taxonomic scope" value="Bacteria"/>
</dbReference>
<dbReference type="SUPFAM" id="SSF50475">
    <property type="entry name" value="FMN-binding split barrel"/>
    <property type="match status" value="1"/>
</dbReference>
<protein>
    <recommendedName>
        <fullName evidence="1">Pyridoxamine 5'-phosphate oxidase N-terminal domain-containing protein</fullName>
    </recommendedName>
</protein>
<dbReference type="InterPro" id="IPR012349">
    <property type="entry name" value="Split_barrel_FMN-bd"/>
</dbReference>
<organism evidence="2 3">
    <name type="scientific">Desulforapulum autotrophicum (strain ATCC 43914 / DSM 3382 / VKM B-1955 / HRM2)</name>
    <name type="common">Desulfobacterium autotrophicum</name>
    <dbReference type="NCBI Taxonomy" id="177437"/>
    <lineage>
        <taxon>Bacteria</taxon>
        <taxon>Pseudomonadati</taxon>
        <taxon>Thermodesulfobacteriota</taxon>
        <taxon>Desulfobacteria</taxon>
        <taxon>Desulfobacterales</taxon>
        <taxon>Desulfobacteraceae</taxon>
        <taxon>Desulforapulum</taxon>
    </lineage>
</organism>
<reference evidence="2 3" key="1">
    <citation type="journal article" date="2009" name="Environ. Microbiol.">
        <title>Genome sequence of Desulfobacterium autotrophicum HRM2, a marine sulfate reducer oxidizing organic carbon completely to carbon dioxide.</title>
        <authorList>
            <person name="Strittmatter A.W."/>
            <person name="Liesegang H."/>
            <person name="Rabus R."/>
            <person name="Decker I."/>
            <person name="Amann J."/>
            <person name="Andres S."/>
            <person name="Henne A."/>
            <person name="Fricke W.F."/>
            <person name="Martinez-Arias R."/>
            <person name="Bartels D."/>
            <person name="Goesmann A."/>
            <person name="Krause L."/>
            <person name="Puehler A."/>
            <person name="Klenk H.P."/>
            <person name="Richter M."/>
            <person name="Schuler M."/>
            <person name="Gloeckner F.O."/>
            <person name="Meyerdierks A."/>
            <person name="Gottschalk G."/>
            <person name="Amann R."/>
        </authorList>
    </citation>
    <scope>NUCLEOTIDE SEQUENCE [LARGE SCALE GENOMIC DNA]</scope>
    <source>
        <strain evidence="3">ATCC 43914 / DSM 3382 / HRM2</strain>
    </source>
</reference>
<feature type="domain" description="Pyridoxamine 5'-phosphate oxidase N-terminal" evidence="1">
    <location>
        <begin position="10"/>
        <end position="103"/>
    </location>
</feature>
<dbReference type="RefSeq" id="WP_015906088.1">
    <property type="nucleotide sequence ID" value="NC_012108.1"/>
</dbReference>
<keyword evidence="3" id="KW-1185">Reference proteome</keyword>
<dbReference type="AlphaFoldDB" id="C0QDT5"/>
<dbReference type="KEGG" id="dat:HRM2_43000"/>
<evidence type="ECO:0000259" key="1">
    <source>
        <dbReference type="Pfam" id="PF01243"/>
    </source>
</evidence>
<gene>
    <name evidence="2" type="ordered locus">HRM2_43000</name>
</gene>
<dbReference type="Gene3D" id="2.30.110.10">
    <property type="entry name" value="Electron Transport, Fmn-binding Protein, Chain A"/>
    <property type="match status" value="1"/>
</dbReference>
<dbReference type="Pfam" id="PF01243">
    <property type="entry name" value="PNPOx_N"/>
    <property type="match status" value="1"/>
</dbReference>
<dbReference type="EMBL" id="CP001087">
    <property type="protein sequence ID" value="ACN17356.1"/>
    <property type="molecule type" value="Genomic_DNA"/>
</dbReference>
<dbReference type="OrthoDB" id="3034951at2"/>
<proteinExistence type="predicted"/>
<dbReference type="STRING" id="177437.HRM2_43000"/>
<evidence type="ECO:0000313" key="2">
    <source>
        <dbReference type="EMBL" id="ACN17356.1"/>
    </source>
</evidence>
<sequence length="151" mass="16835">MDDHRKTSLEQITALFDSQQLAVLSTQKNDQPYASLVAFAASEDLEQILFLTPNTTRKYEHLTINPKVAILVNNSRNQAEDIYNAISVTGTGTASVVEKSDPRNFLGVFLKKHPHLKGFSSAPTTALVCVTMNRYFMVNQFQNVVELGMMP</sequence>
<evidence type="ECO:0000313" key="3">
    <source>
        <dbReference type="Proteomes" id="UP000000442"/>
    </source>
</evidence>
<dbReference type="InterPro" id="IPR011576">
    <property type="entry name" value="Pyridox_Oxase_N"/>
</dbReference>
<dbReference type="HOGENOM" id="CLU_123705_0_0_7"/>
<name>C0QDT5_DESAH</name>
<accession>C0QDT5</accession>
<dbReference type="Proteomes" id="UP000000442">
    <property type="component" value="Chromosome"/>
</dbReference>